<keyword evidence="8" id="KW-1185">Reference proteome</keyword>
<dbReference type="AlphaFoldDB" id="A0AAW5B0A6"/>
<gene>
    <name evidence="7" type="ORF">K3T81_02580</name>
</gene>
<comment type="subcellular location">
    <subcellularLocation>
        <location evidence="1">Cell membrane</location>
        <topology evidence="1">Peripheral membrane protein</topology>
    </subcellularLocation>
</comment>
<dbReference type="GO" id="GO:0005886">
    <property type="term" value="C:plasma membrane"/>
    <property type="evidence" value="ECO:0007669"/>
    <property type="project" value="UniProtKB-SubCell"/>
</dbReference>
<evidence type="ECO:0000256" key="1">
    <source>
        <dbReference type="ARBA" id="ARBA00004202"/>
    </source>
</evidence>
<dbReference type="EMBL" id="JAIFZM010000002">
    <property type="protein sequence ID" value="MCG3418026.1"/>
    <property type="molecule type" value="Genomic_DNA"/>
</dbReference>
<keyword evidence="6" id="KW-0472">Membrane</keyword>
<dbReference type="Pfam" id="PF04464">
    <property type="entry name" value="Glyphos_transf"/>
    <property type="match status" value="1"/>
</dbReference>
<dbReference type="SUPFAM" id="SSF53756">
    <property type="entry name" value="UDP-Glycosyltransferase/glycogen phosphorylase"/>
    <property type="match status" value="1"/>
</dbReference>
<dbReference type="InterPro" id="IPR051612">
    <property type="entry name" value="Teichoic_Acid_Biosynth"/>
</dbReference>
<proteinExistence type="inferred from homology"/>
<dbReference type="GO" id="GO:0019350">
    <property type="term" value="P:teichoic acid biosynthetic process"/>
    <property type="evidence" value="ECO:0007669"/>
    <property type="project" value="UniProtKB-KW"/>
</dbReference>
<keyword evidence="5" id="KW-0777">Teichoic acid biosynthesis</keyword>
<dbReference type="Gene3D" id="3.40.50.12580">
    <property type="match status" value="1"/>
</dbReference>
<evidence type="ECO:0000313" key="8">
    <source>
        <dbReference type="Proteomes" id="UP001199631"/>
    </source>
</evidence>
<evidence type="ECO:0000256" key="4">
    <source>
        <dbReference type="ARBA" id="ARBA00022679"/>
    </source>
</evidence>
<dbReference type="InterPro" id="IPR043149">
    <property type="entry name" value="TagF_N"/>
</dbReference>
<comment type="similarity">
    <text evidence="2">Belongs to the CDP-glycerol glycerophosphotransferase family.</text>
</comment>
<dbReference type="Proteomes" id="UP001199631">
    <property type="component" value="Unassembled WGS sequence"/>
</dbReference>
<dbReference type="RefSeq" id="WP_238018053.1">
    <property type="nucleotide sequence ID" value="NZ_JAIFZM010000002.1"/>
</dbReference>
<name>A0AAW5B0A6_9BACI</name>
<keyword evidence="4" id="KW-0808">Transferase</keyword>
<dbReference type="InterPro" id="IPR043148">
    <property type="entry name" value="TagF_C"/>
</dbReference>
<dbReference type="PANTHER" id="PTHR37316:SF3">
    <property type="entry name" value="TEICHOIC ACID GLYCEROL-PHOSPHATE TRANSFERASE"/>
    <property type="match status" value="1"/>
</dbReference>
<sequence length="423" mass="49601">MNKIDITQIVLLVLILLSVNRPLLKKGRLIAKRTVVVTVHSLSKLIPKKNQLVVFGGENGQGFRGNTKYLFLKMNEDKQLECVWISRNSEVVSSLTKKGFQAYKHNSLKGIYHQLKARMIIHSHSINDDFSKAFVGGAISYNTWHGVGLKKVWGANKNTFSYKVLHERSKLKRYFGKFVVKTNLAKRNYVVSTSEAVSSYYPETFLVHEENVLQLGQVRNDVFFKETEEDKDIPEWIRKQKVILYMPTHRSFGKLETDINSVFDFERLDQFCEEMGYTFLVKRHMYSSGNVPTRFKNIIDISEKPYDPQLLLKYSDVLLTDYSSCYTDYLLLDRPVLFYSYDLDLYLKKSNDMYFNYFDVTPGPKVNTFPELIEVLENSIAYPELYRDERKRVLDIFYSQDNQREVLDKQVTYIYEHVLNRLS</sequence>
<evidence type="ECO:0000313" key="7">
    <source>
        <dbReference type="EMBL" id="MCG3418026.1"/>
    </source>
</evidence>
<dbReference type="Gene3D" id="3.40.50.11820">
    <property type="match status" value="1"/>
</dbReference>
<dbReference type="GO" id="GO:0047355">
    <property type="term" value="F:CDP-glycerol glycerophosphotransferase activity"/>
    <property type="evidence" value="ECO:0007669"/>
    <property type="project" value="InterPro"/>
</dbReference>
<protein>
    <submittedName>
        <fullName evidence="7">CDP-glycerol glycerophosphotransferase family protein</fullName>
    </submittedName>
</protein>
<evidence type="ECO:0000256" key="6">
    <source>
        <dbReference type="ARBA" id="ARBA00023136"/>
    </source>
</evidence>
<reference evidence="7 8" key="1">
    <citation type="journal article" date="2022" name="Evol. Bioinform. Online">
        <title>Draft Genome Sequence of Oceanobacillus jordanicus Strain GSFE11, a Halotolerant Plant Growth-Promoting Bacterial Endophyte Isolated From the Jordan Valley.</title>
        <authorList>
            <person name="Alhindi T."/>
            <person name="Albdaiwi R."/>
        </authorList>
    </citation>
    <scope>NUCLEOTIDE SEQUENCE [LARGE SCALE GENOMIC DNA]</scope>
    <source>
        <strain evidence="7 8">GSFE11</strain>
    </source>
</reference>
<accession>A0AAW5B0A6</accession>
<dbReference type="InterPro" id="IPR007554">
    <property type="entry name" value="Glycerophosphate_synth"/>
</dbReference>
<evidence type="ECO:0000256" key="5">
    <source>
        <dbReference type="ARBA" id="ARBA00022944"/>
    </source>
</evidence>
<dbReference type="PANTHER" id="PTHR37316">
    <property type="entry name" value="TEICHOIC ACID GLYCEROL-PHOSPHATE PRIMASE"/>
    <property type="match status" value="1"/>
</dbReference>
<comment type="caution">
    <text evidence="7">The sequence shown here is derived from an EMBL/GenBank/DDBJ whole genome shotgun (WGS) entry which is preliminary data.</text>
</comment>
<evidence type="ECO:0000256" key="2">
    <source>
        <dbReference type="ARBA" id="ARBA00010488"/>
    </source>
</evidence>
<organism evidence="7 8">
    <name type="scientific">Oceanobacillus jordanicus</name>
    <dbReference type="NCBI Taxonomy" id="2867266"/>
    <lineage>
        <taxon>Bacteria</taxon>
        <taxon>Bacillati</taxon>
        <taxon>Bacillota</taxon>
        <taxon>Bacilli</taxon>
        <taxon>Bacillales</taxon>
        <taxon>Bacillaceae</taxon>
        <taxon>Oceanobacillus</taxon>
    </lineage>
</organism>
<evidence type="ECO:0000256" key="3">
    <source>
        <dbReference type="ARBA" id="ARBA00022475"/>
    </source>
</evidence>
<keyword evidence="3" id="KW-1003">Cell membrane</keyword>